<keyword evidence="2 10" id="KW-0444">Lipid biosynthesis</keyword>
<dbReference type="GO" id="GO:0005789">
    <property type="term" value="C:endoplasmic reticulum membrane"/>
    <property type="evidence" value="ECO:0007669"/>
    <property type="project" value="TreeGrafter"/>
</dbReference>
<evidence type="ECO:0000256" key="6">
    <source>
        <dbReference type="ARBA" id="ARBA00022989"/>
    </source>
</evidence>
<proteinExistence type="inferred from homology"/>
<dbReference type="Pfam" id="PF01151">
    <property type="entry name" value="ELO"/>
    <property type="match status" value="1"/>
</dbReference>
<evidence type="ECO:0000256" key="5">
    <source>
        <dbReference type="ARBA" id="ARBA00022832"/>
    </source>
</evidence>
<feature type="transmembrane region" description="Helical" evidence="10">
    <location>
        <begin position="154"/>
        <end position="172"/>
    </location>
</feature>
<dbReference type="GO" id="GO:0034625">
    <property type="term" value="P:fatty acid elongation, monounsaturated fatty acid"/>
    <property type="evidence" value="ECO:0007669"/>
    <property type="project" value="TreeGrafter"/>
</dbReference>
<organism evidence="11 12">
    <name type="scientific">Coemansia asiatica</name>
    <dbReference type="NCBI Taxonomy" id="1052880"/>
    <lineage>
        <taxon>Eukaryota</taxon>
        <taxon>Fungi</taxon>
        <taxon>Fungi incertae sedis</taxon>
        <taxon>Zoopagomycota</taxon>
        <taxon>Kickxellomycotina</taxon>
        <taxon>Kickxellomycetes</taxon>
        <taxon>Kickxellales</taxon>
        <taxon>Kickxellaceae</taxon>
        <taxon>Coemansia</taxon>
    </lineage>
</organism>
<dbReference type="AlphaFoldDB" id="A0A9W7XMI5"/>
<feature type="transmembrane region" description="Helical" evidence="10">
    <location>
        <begin position="210"/>
        <end position="231"/>
    </location>
</feature>
<evidence type="ECO:0000256" key="2">
    <source>
        <dbReference type="ARBA" id="ARBA00022516"/>
    </source>
</evidence>
<keyword evidence="5 10" id="KW-0276">Fatty acid metabolism</keyword>
<feature type="transmembrane region" description="Helical" evidence="10">
    <location>
        <begin position="243"/>
        <end position="263"/>
    </location>
</feature>
<name>A0A9W7XMI5_9FUNG</name>
<keyword evidence="8 10" id="KW-0472">Membrane</keyword>
<comment type="catalytic activity">
    <reaction evidence="10">
        <text>an acyl-CoA + malonyl-CoA + H(+) = a 3-oxoacyl-CoA + CO2 + CoA</text>
        <dbReference type="Rhea" id="RHEA:50252"/>
        <dbReference type="ChEBI" id="CHEBI:15378"/>
        <dbReference type="ChEBI" id="CHEBI:16526"/>
        <dbReference type="ChEBI" id="CHEBI:57287"/>
        <dbReference type="ChEBI" id="CHEBI:57384"/>
        <dbReference type="ChEBI" id="CHEBI:58342"/>
        <dbReference type="ChEBI" id="CHEBI:90726"/>
    </reaction>
    <physiologicalReaction direction="left-to-right" evidence="10">
        <dbReference type="Rhea" id="RHEA:50253"/>
    </physiologicalReaction>
</comment>
<feature type="transmembrane region" description="Helical" evidence="10">
    <location>
        <begin position="129"/>
        <end position="147"/>
    </location>
</feature>
<dbReference type="GO" id="GO:0019367">
    <property type="term" value="P:fatty acid elongation, saturated fatty acid"/>
    <property type="evidence" value="ECO:0007669"/>
    <property type="project" value="TreeGrafter"/>
</dbReference>
<dbReference type="GO" id="GO:0034626">
    <property type="term" value="P:fatty acid elongation, polyunsaturated fatty acid"/>
    <property type="evidence" value="ECO:0007669"/>
    <property type="project" value="TreeGrafter"/>
</dbReference>
<evidence type="ECO:0000313" key="12">
    <source>
        <dbReference type="Proteomes" id="UP001145021"/>
    </source>
</evidence>
<dbReference type="EMBL" id="JANBOH010000017">
    <property type="protein sequence ID" value="KAJ1647900.1"/>
    <property type="molecule type" value="Genomic_DNA"/>
</dbReference>
<evidence type="ECO:0000313" key="11">
    <source>
        <dbReference type="EMBL" id="KAJ1647900.1"/>
    </source>
</evidence>
<feature type="transmembrane region" description="Helical" evidence="10">
    <location>
        <begin position="178"/>
        <end position="198"/>
    </location>
</feature>
<comment type="subcellular location">
    <subcellularLocation>
        <location evidence="1">Membrane</location>
        <topology evidence="1">Multi-pass membrane protein</topology>
    </subcellularLocation>
</comment>
<keyword evidence="3 10" id="KW-0808">Transferase</keyword>
<reference evidence="11" key="1">
    <citation type="submission" date="2022-07" db="EMBL/GenBank/DDBJ databases">
        <title>Phylogenomic reconstructions and comparative analyses of Kickxellomycotina fungi.</title>
        <authorList>
            <person name="Reynolds N.K."/>
            <person name="Stajich J.E."/>
            <person name="Barry K."/>
            <person name="Grigoriev I.V."/>
            <person name="Crous P."/>
            <person name="Smith M.E."/>
        </authorList>
    </citation>
    <scope>NUCLEOTIDE SEQUENCE</scope>
    <source>
        <strain evidence="11">NBRC 105413</strain>
    </source>
</reference>
<sequence>MDLRIEPAQGLHVSLSSVPLGDWYPVFMQWQVPVTVSVIYMALSFYMNSSLASRPAAKKSNGPSTKKTIFEPMTMLTFVHNVVLAIYSGWTFVCVFPPFVQGIRSKGWFEGLCDTDGSLLNSVLFVHNYLFYLSKYYELIDTLIIVLKGRKASFLQIYHHAGVILIMYYANYTSSPTSIFIVWENSGVHTIMYTYYALTAVGIHPPGKQYLTSLQIFQFLFGLSFIVLYMFLPGCQSPAQRSWLWAMTAYLLPLIYLFVQFFASTYSKKKTVRVEKKTE</sequence>
<evidence type="ECO:0000256" key="3">
    <source>
        <dbReference type="ARBA" id="ARBA00022679"/>
    </source>
</evidence>
<dbReference type="PANTHER" id="PTHR11157">
    <property type="entry name" value="FATTY ACID ACYL TRANSFERASE-RELATED"/>
    <property type="match status" value="1"/>
</dbReference>
<gene>
    <name evidence="11" type="ORF">LPJ64_000786</name>
</gene>
<evidence type="ECO:0000256" key="10">
    <source>
        <dbReference type="RuleBase" id="RU361115"/>
    </source>
</evidence>
<keyword evidence="9 10" id="KW-0275">Fatty acid biosynthesis</keyword>
<comment type="caution">
    <text evidence="11">The sequence shown here is derived from an EMBL/GenBank/DDBJ whole genome shotgun (WGS) entry which is preliminary data.</text>
</comment>
<dbReference type="Proteomes" id="UP001145021">
    <property type="component" value="Unassembled WGS sequence"/>
</dbReference>
<feature type="transmembrane region" description="Helical" evidence="10">
    <location>
        <begin position="30"/>
        <end position="48"/>
    </location>
</feature>
<dbReference type="GO" id="GO:0009922">
    <property type="term" value="F:fatty acid elongase activity"/>
    <property type="evidence" value="ECO:0007669"/>
    <property type="project" value="InterPro"/>
</dbReference>
<dbReference type="GO" id="GO:0042761">
    <property type="term" value="P:very long-chain fatty acid biosynthetic process"/>
    <property type="evidence" value="ECO:0007669"/>
    <property type="project" value="TreeGrafter"/>
</dbReference>
<dbReference type="GO" id="GO:0030148">
    <property type="term" value="P:sphingolipid biosynthetic process"/>
    <property type="evidence" value="ECO:0007669"/>
    <property type="project" value="TreeGrafter"/>
</dbReference>
<evidence type="ECO:0000256" key="8">
    <source>
        <dbReference type="ARBA" id="ARBA00023136"/>
    </source>
</evidence>
<comment type="similarity">
    <text evidence="10">Belongs to the ELO family.</text>
</comment>
<dbReference type="PANTHER" id="PTHR11157:SF169">
    <property type="entry name" value="ELONGATION OF FATTY ACIDS PROTEIN"/>
    <property type="match status" value="1"/>
</dbReference>
<keyword evidence="12" id="KW-1185">Reference proteome</keyword>
<keyword evidence="7 10" id="KW-0443">Lipid metabolism</keyword>
<protein>
    <recommendedName>
        <fullName evidence="10">Elongation of fatty acids protein</fullName>
        <ecNumber evidence="10">2.3.1.-</ecNumber>
    </recommendedName>
</protein>
<accession>A0A9W7XMI5</accession>
<evidence type="ECO:0000256" key="7">
    <source>
        <dbReference type="ARBA" id="ARBA00023098"/>
    </source>
</evidence>
<dbReference type="InterPro" id="IPR002076">
    <property type="entry name" value="ELO_fam"/>
</dbReference>
<dbReference type="EC" id="2.3.1.-" evidence="10"/>
<evidence type="ECO:0000256" key="4">
    <source>
        <dbReference type="ARBA" id="ARBA00022692"/>
    </source>
</evidence>
<feature type="transmembrane region" description="Helical" evidence="10">
    <location>
        <begin position="69"/>
        <end position="90"/>
    </location>
</feature>
<evidence type="ECO:0000256" key="9">
    <source>
        <dbReference type="ARBA" id="ARBA00023160"/>
    </source>
</evidence>
<evidence type="ECO:0000256" key="1">
    <source>
        <dbReference type="ARBA" id="ARBA00004141"/>
    </source>
</evidence>
<keyword evidence="4 10" id="KW-0812">Transmembrane</keyword>
<keyword evidence="6 10" id="KW-1133">Transmembrane helix</keyword>